<name>A0AAV0TJ05_HYABA</name>
<dbReference type="SUPFAM" id="SSF47923">
    <property type="entry name" value="Ypt/Rab-GAP domain of gyp1p"/>
    <property type="match status" value="2"/>
</dbReference>
<sequence>MATSTADMGTPELMTPFDASGTALSTASPASSSASSSGGEEGGKTTSATELLVPVPSGREVDDGAACRDETDDDSVATSNGANGLAGAFGMMKDRAATASKTLGPQLLLMKDKTSKQFGKYQPTIVKAKTSATAGLTTAASKVKEGSTQGWSLFKTKLAAAGPAAERIHTMGLNAMADMYLGDTTVDMVAHVDDPRRASCLFLLKYKKSSGVAAESPSRSLGLLKLTRAISASSAQSGENDQETTTISSGDQCFSTPYVLGTILLFCGDLPVLSRVSCVNKSCRDFIASERHLEKFCVRYGQLPSTLRFAYWEKTSNARKTRDSAELDYDTYLQMGLSKGDATESIMTDVRRTYGRVMPQKLVANRNDEALEEKLTTQLSEILHAVAGRFPVVGYCQGMDYIAAHVLDQVKRSGCASDLRSEAESTFWLLVVLFEQYGLHDMFSPGLHTLHVHCFQTQRLLELSNPAVAAHFAKEKVPIEMFIVGWFQTLYLYFNVLPRESLDRIWDVFLFEKNWKIMLRVALALLQLSDKYVMEKPIDEIMQFFNTFADEAQDILAEAPLIERALRLKVTNTVLSKLHKQYVKHKRTNTQAVS</sequence>
<feature type="compositionally biased region" description="Low complexity" evidence="1">
    <location>
        <begin position="19"/>
        <end position="50"/>
    </location>
</feature>
<evidence type="ECO:0000313" key="4">
    <source>
        <dbReference type="Proteomes" id="UP001162031"/>
    </source>
</evidence>
<evidence type="ECO:0000256" key="1">
    <source>
        <dbReference type="SAM" id="MobiDB-lite"/>
    </source>
</evidence>
<dbReference type="Gene3D" id="1.10.472.80">
    <property type="entry name" value="Ypt/Rab-GAP domain of gyp1p, domain 3"/>
    <property type="match status" value="1"/>
</dbReference>
<dbReference type="InterPro" id="IPR035969">
    <property type="entry name" value="Rab-GAP_TBC_sf"/>
</dbReference>
<dbReference type="AlphaFoldDB" id="A0AAV0TJ05"/>
<gene>
    <name evidence="3" type="ORF">HBR001_LOCUS2556</name>
</gene>
<feature type="region of interest" description="Disordered" evidence="1">
    <location>
        <begin position="1"/>
        <end position="81"/>
    </location>
</feature>
<dbReference type="PANTHER" id="PTHR47219">
    <property type="entry name" value="RAB GTPASE-ACTIVATING PROTEIN 1-LIKE"/>
    <property type="match status" value="1"/>
</dbReference>
<feature type="compositionally biased region" description="Basic and acidic residues" evidence="1">
    <location>
        <begin position="59"/>
        <end position="69"/>
    </location>
</feature>
<evidence type="ECO:0000313" key="3">
    <source>
        <dbReference type="EMBL" id="CAI5721116.1"/>
    </source>
</evidence>
<evidence type="ECO:0000259" key="2">
    <source>
        <dbReference type="PROSITE" id="PS50086"/>
    </source>
</evidence>
<dbReference type="Gene3D" id="1.10.8.270">
    <property type="entry name" value="putative rabgap domain of human tbc1 domain family member 14 like domains"/>
    <property type="match status" value="1"/>
</dbReference>
<dbReference type="InterPro" id="IPR000195">
    <property type="entry name" value="Rab-GAP-TBC_dom"/>
</dbReference>
<dbReference type="Proteomes" id="UP001162031">
    <property type="component" value="Unassembled WGS sequence"/>
</dbReference>
<dbReference type="Pfam" id="PF00566">
    <property type="entry name" value="RabGAP-TBC"/>
    <property type="match status" value="1"/>
</dbReference>
<comment type="caution">
    <text evidence="3">The sequence shown here is derived from an EMBL/GenBank/DDBJ whole genome shotgun (WGS) entry which is preliminary data.</text>
</comment>
<dbReference type="PROSITE" id="PS50086">
    <property type="entry name" value="TBC_RABGAP"/>
    <property type="match status" value="1"/>
</dbReference>
<organism evidence="3 4">
    <name type="scientific">Hyaloperonospora brassicae</name>
    <name type="common">Brassica downy mildew</name>
    <name type="synonym">Peronospora brassicae</name>
    <dbReference type="NCBI Taxonomy" id="162125"/>
    <lineage>
        <taxon>Eukaryota</taxon>
        <taxon>Sar</taxon>
        <taxon>Stramenopiles</taxon>
        <taxon>Oomycota</taxon>
        <taxon>Peronosporomycetes</taxon>
        <taxon>Peronosporales</taxon>
        <taxon>Peronosporaceae</taxon>
        <taxon>Hyaloperonospora</taxon>
    </lineage>
</organism>
<keyword evidence="4" id="KW-1185">Reference proteome</keyword>
<dbReference type="EMBL" id="CANTFL010000361">
    <property type="protein sequence ID" value="CAI5721116.1"/>
    <property type="molecule type" value="Genomic_DNA"/>
</dbReference>
<dbReference type="PANTHER" id="PTHR47219:SF9">
    <property type="entry name" value="GTPASE ACTIVATING PROTEIN AND CENTROSOME-ASSOCIATED, ISOFORM B"/>
    <property type="match status" value="1"/>
</dbReference>
<reference evidence="3" key="1">
    <citation type="submission" date="2022-12" db="EMBL/GenBank/DDBJ databases">
        <authorList>
            <person name="Webb A."/>
        </authorList>
    </citation>
    <scope>NUCLEOTIDE SEQUENCE</scope>
    <source>
        <strain evidence="3">Hp1</strain>
    </source>
</reference>
<dbReference type="InterPro" id="IPR050302">
    <property type="entry name" value="Rab_GAP_TBC_domain"/>
</dbReference>
<proteinExistence type="predicted"/>
<protein>
    <recommendedName>
        <fullName evidence="2">Rab-GAP TBC domain-containing protein</fullName>
    </recommendedName>
</protein>
<dbReference type="GO" id="GO:0031267">
    <property type="term" value="F:small GTPase binding"/>
    <property type="evidence" value="ECO:0007669"/>
    <property type="project" value="TreeGrafter"/>
</dbReference>
<accession>A0AAV0TJ05</accession>
<feature type="domain" description="Rab-GAP TBC" evidence="2">
    <location>
        <begin position="302"/>
        <end position="513"/>
    </location>
</feature>
<dbReference type="SMART" id="SM00164">
    <property type="entry name" value="TBC"/>
    <property type="match status" value="1"/>
</dbReference>
<dbReference type="GO" id="GO:0005096">
    <property type="term" value="F:GTPase activator activity"/>
    <property type="evidence" value="ECO:0007669"/>
    <property type="project" value="TreeGrafter"/>
</dbReference>